<dbReference type="GO" id="GO:0004812">
    <property type="term" value="F:aminoacyl-tRNA ligase activity"/>
    <property type="evidence" value="ECO:0007669"/>
    <property type="project" value="UniProtKB-KW"/>
</dbReference>
<dbReference type="PANTHER" id="PTHR31423">
    <property type="entry name" value="YBAK DOMAIN-CONTAINING PROTEIN"/>
    <property type="match status" value="1"/>
</dbReference>
<feature type="domain" description="YbaK/aminoacyl-tRNA synthetase-associated" evidence="2">
    <location>
        <begin position="34"/>
        <end position="164"/>
    </location>
</feature>
<evidence type="ECO:0000313" key="3">
    <source>
        <dbReference type="EMBL" id="NDW45261.1"/>
    </source>
</evidence>
<dbReference type="Gene3D" id="3.90.960.10">
    <property type="entry name" value="YbaK/aminoacyl-tRNA synthetase-associated domain"/>
    <property type="match status" value="1"/>
</dbReference>
<dbReference type="CDD" id="cd04335">
    <property type="entry name" value="PrdX_deacylase"/>
    <property type="match status" value="1"/>
</dbReference>
<name>A0A6B2NMB8_9RHOB</name>
<keyword evidence="3" id="KW-0436">Ligase</keyword>
<dbReference type="RefSeq" id="WP_164129198.1">
    <property type="nucleotide sequence ID" value="NZ_JAAGOX010000011.1"/>
</dbReference>
<dbReference type="InterPro" id="IPR040285">
    <property type="entry name" value="ProX/PRXD1"/>
</dbReference>
<proteinExistence type="inferred from homology"/>
<dbReference type="InterPro" id="IPR036754">
    <property type="entry name" value="YbaK/aa-tRNA-synt-asso_dom_sf"/>
</dbReference>
<organism evidence="3">
    <name type="scientific">Ruegeria sp. PrR005</name>
    <dbReference type="NCBI Taxonomy" id="2706882"/>
    <lineage>
        <taxon>Bacteria</taxon>
        <taxon>Pseudomonadati</taxon>
        <taxon>Pseudomonadota</taxon>
        <taxon>Alphaproteobacteria</taxon>
        <taxon>Rhodobacterales</taxon>
        <taxon>Roseobacteraceae</taxon>
        <taxon>Ruegeria</taxon>
    </lineage>
</organism>
<dbReference type="Pfam" id="PF04073">
    <property type="entry name" value="tRNA_edit"/>
    <property type="match status" value="1"/>
</dbReference>
<keyword evidence="3" id="KW-0030">Aminoacyl-tRNA synthetase</keyword>
<dbReference type="SUPFAM" id="SSF55826">
    <property type="entry name" value="YbaK/ProRS associated domain"/>
    <property type="match status" value="1"/>
</dbReference>
<dbReference type="PANTHER" id="PTHR31423:SF3">
    <property type="entry name" value="PROLYL-TRNA SYNTHETASE ASSOCIATED DOMAIN-CONTAINING PROTEIN 1-RELATED"/>
    <property type="match status" value="1"/>
</dbReference>
<reference evidence="3" key="1">
    <citation type="submission" date="2020-02" db="EMBL/GenBank/DDBJ databases">
        <title>Delineation of the pyrene-degrading pathway in Roseobacter clade bacteria by genomic analysis.</title>
        <authorList>
            <person name="Zhou H."/>
            <person name="Wang H."/>
        </authorList>
    </citation>
    <scope>NUCLEOTIDE SEQUENCE</scope>
    <source>
        <strain evidence="3">PrR005</strain>
    </source>
</reference>
<comment type="caution">
    <text evidence="3">The sequence shown here is derived from an EMBL/GenBank/DDBJ whole genome shotgun (WGS) entry which is preliminary data.</text>
</comment>
<accession>A0A6B2NMB8</accession>
<dbReference type="GO" id="GO:0002161">
    <property type="term" value="F:aminoacyl-tRNA deacylase activity"/>
    <property type="evidence" value="ECO:0007669"/>
    <property type="project" value="InterPro"/>
</dbReference>
<dbReference type="InterPro" id="IPR007214">
    <property type="entry name" value="YbaK/aa-tRNA-synth-assoc-dom"/>
</dbReference>
<comment type="similarity">
    <text evidence="1">Belongs to the PRORSD1 family.</text>
</comment>
<sequence length="176" mass="19743">MDASSIYQDTLPLSSDALLARLDDWGLAYRYYEHPPLRTVEDSKAIEDQLMVPGENALRIKNLYLRDKKKRNYLVTLEQDREIDLKALGGALGVGNLSFGSADRLLENLGIRPGAVSPMAMITGVPQGVRFFMDRAAQQAEVIYMHPLVNDRTIAMARGDLLTFLDRIGCEITWLD</sequence>
<dbReference type="EMBL" id="JAAGOX010000011">
    <property type="protein sequence ID" value="NDW45261.1"/>
    <property type="molecule type" value="Genomic_DNA"/>
</dbReference>
<evidence type="ECO:0000256" key="1">
    <source>
        <dbReference type="ARBA" id="ARBA00010201"/>
    </source>
</evidence>
<evidence type="ECO:0000259" key="2">
    <source>
        <dbReference type="Pfam" id="PF04073"/>
    </source>
</evidence>
<protein>
    <submittedName>
        <fullName evidence="3">Prolyl-tRNA synthetase associated domain-containing protein</fullName>
    </submittedName>
</protein>
<gene>
    <name evidence="3" type="ORF">G0P99_09835</name>
</gene>
<dbReference type="AlphaFoldDB" id="A0A6B2NMB8"/>